<reference evidence="4 5" key="1">
    <citation type="submission" date="2020-04" db="EMBL/GenBank/DDBJ databases">
        <authorList>
            <person name="Basu S."/>
            <person name="Maruthanayagam V."/>
            <person name="Chakraborty S."/>
            <person name="Pramanik A."/>
            <person name="Mukherjee J."/>
            <person name="Brink B."/>
        </authorList>
    </citation>
    <scope>NUCLEOTIDE SEQUENCE [LARGE SCALE GENOMIC DNA]</scope>
    <source>
        <strain evidence="4 5">AP17</strain>
    </source>
</reference>
<dbReference type="InterPro" id="IPR050595">
    <property type="entry name" value="Bact_response_regulator"/>
</dbReference>
<dbReference type="Gene3D" id="3.40.50.2300">
    <property type="match status" value="1"/>
</dbReference>
<feature type="modified residue" description="4-aspartylphosphate" evidence="2">
    <location>
        <position position="62"/>
    </location>
</feature>
<dbReference type="GO" id="GO:0000160">
    <property type="term" value="P:phosphorelay signal transduction system"/>
    <property type="evidence" value="ECO:0007669"/>
    <property type="project" value="InterPro"/>
</dbReference>
<evidence type="ECO:0000256" key="1">
    <source>
        <dbReference type="ARBA" id="ARBA00022553"/>
    </source>
</evidence>
<dbReference type="PROSITE" id="PS50110">
    <property type="entry name" value="RESPONSE_REGULATORY"/>
    <property type="match status" value="1"/>
</dbReference>
<dbReference type="EMBL" id="CP051167">
    <property type="protein sequence ID" value="QIZ73097.1"/>
    <property type="molecule type" value="Genomic_DNA"/>
</dbReference>
<evidence type="ECO:0000259" key="3">
    <source>
        <dbReference type="PROSITE" id="PS50110"/>
    </source>
</evidence>
<dbReference type="AlphaFoldDB" id="A0A6H1U3Z5"/>
<keyword evidence="1 2" id="KW-0597">Phosphoprotein</keyword>
<proteinExistence type="predicted"/>
<gene>
    <name evidence="4" type="ORF">HCG48_22925</name>
</gene>
<dbReference type="Pfam" id="PF00072">
    <property type="entry name" value="Response_reg"/>
    <property type="match status" value="1"/>
</dbReference>
<dbReference type="SMART" id="SM00448">
    <property type="entry name" value="REC"/>
    <property type="match status" value="1"/>
</dbReference>
<sequence length="131" mass="14710">MSKPVILCVDDEKVVLDSLKSQLKQAFGDKYFYEMAEDGADALDAIQELMEDSIPIVMIVSDWLMPGMKGDELLIRIHQQYPNIVKIMLTGQAEPSAIERAKQEANLSFCLHKPWSEEELVTAIQASLAKL</sequence>
<dbReference type="InterPro" id="IPR001789">
    <property type="entry name" value="Sig_transdc_resp-reg_receiver"/>
</dbReference>
<feature type="domain" description="Response regulatory" evidence="3">
    <location>
        <begin position="5"/>
        <end position="128"/>
    </location>
</feature>
<evidence type="ECO:0000256" key="2">
    <source>
        <dbReference type="PROSITE-ProRule" id="PRU00169"/>
    </source>
</evidence>
<dbReference type="PANTHER" id="PTHR44591:SF19">
    <property type="entry name" value="TWO-COMPONENT RESPONSE REGULATOR-RELATED"/>
    <property type="match status" value="1"/>
</dbReference>
<dbReference type="SUPFAM" id="SSF52172">
    <property type="entry name" value="CheY-like"/>
    <property type="match status" value="1"/>
</dbReference>
<dbReference type="KEGG" id="oxy:HCG48_22925"/>
<organism evidence="4 5">
    <name type="scientific">Oxynema aestuarii AP17</name>
    <dbReference type="NCBI Taxonomy" id="2064643"/>
    <lineage>
        <taxon>Bacteria</taxon>
        <taxon>Bacillati</taxon>
        <taxon>Cyanobacteriota</taxon>
        <taxon>Cyanophyceae</taxon>
        <taxon>Oscillatoriophycideae</taxon>
        <taxon>Oscillatoriales</taxon>
        <taxon>Oscillatoriaceae</taxon>
        <taxon>Oxynema</taxon>
        <taxon>Oxynema aestuarii</taxon>
    </lineage>
</organism>
<evidence type="ECO:0000313" key="4">
    <source>
        <dbReference type="EMBL" id="QIZ73097.1"/>
    </source>
</evidence>
<name>A0A6H1U3Z5_9CYAN</name>
<dbReference type="PANTHER" id="PTHR44591">
    <property type="entry name" value="STRESS RESPONSE REGULATOR PROTEIN 1"/>
    <property type="match status" value="1"/>
</dbReference>
<accession>A0A6H1U3Z5</accession>
<dbReference type="RefSeq" id="WP_168571243.1">
    <property type="nucleotide sequence ID" value="NZ_CP051167.1"/>
</dbReference>
<protein>
    <submittedName>
        <fullName evidence="4">Response regulator</fullName>
    </submittedName>
</protein>
<dbReference type="InterPro" id="IPR011006">
    <property type="entry name" value="CheY-like_superfamily"/>
</dbReference>
<evidence type="ECO:0000313" key="5">
    <source>
        <dbReference type="Proteomes" id="UP000500857"/>
    </source>
</evidence>
<dbReference type="Proteomes" id="UP000500857">
    <property type="component" value="Chromosome"/>
</dbReference>
<keyword evidence="5" id="KW-1185">Reference proteome</keyword>